<dbReference type="Proteomes" id="UP000242972">
    <property type="component" value="Unassembled WGS sequence"/>
</dbReference>
<evidence type="ECO:0000313" key="2">
    <source>
        <dbReference type="EMBL" id="PSR34839.1"/>
    </source>
</evidence>
<sequence length="304" mass="33795">MGELIMEFSWSAIQSIQSLETSRAGRFQPEWRPILLGYFGLTPGMRVLEVGCGPGTLAPYLAAGVNPGTVTAVDLDKEFIQYAEDKAHREGHTGIRYLVANAYHLPFADGLFDAAVSYTGIGILQQPRQAIREMVRVVRPGGSIAVAEAVTGQTGILFKGVDALGRQESYPGAHQYWELKDRLHHALAQKPLGLGDPDWPPEAIWGLMAEEGVINLRINAWGYVDADDDSRHPSRMARIRDNGARELELVRLVRSDPQWKNIFQVKEWDELVRLIEARQNWLVDHAAFDWEAGLSIVMAGTQGL</sequence>
<feature type="domain" description="Methyltransferase type 11" evidence="1">
    <location>
        <begin position="48"/>
        <end position="145"/>
    </location>
</feature>
<proteinExistence type="predicted"/>
<dbReference type="PANTHER" id="PTHR43591:SF24">
    <property type="entry name" value="2-METHOXY-6-POLYPRENYL-1,4-BENZOQUINOL METHYLASE, MITOCHONDRIAL"/>
    <property type="match status" value="1"/>
</dbReference>
<dbReference type="SUPFAM" id="SSF53335">
    <property type="entry name" value="S-adenosyl-L-methionine-dependent methyltransferases"/>
    <property type="match status" value="1"/>
</dbReference>
<evidence type="ECO:0000313" key="3">
    <source>
        <dbReference type="Proteomes" id="UP000242972"/>
    </source>
</evidence>
<dbReference type="InterPro" id="IPR029063">
    <property type="entry name" value="SAM-dependent_MTases_sf"/>
</dbReference>
<dbReference type="Gene3D" id="3.40.50.150">
    <property type="entry name" value="Vaccinia Virus protein VP39"/>
    <property type="match status" value="1"/>
</dbReference>
<reference evidence="2 3" key="1">
    <citation type="journal article" date="2014" name="BMC Genomics">
        <title>Comparison of environmental and isolate Sulfobacillus genomes reveals diverse carbon, sulfur, nitrogen, and hydrogen metabolisms.</title>
        <authorList>
            <person name="Justice N.B."/>
            <person name="Norman A."/>
            <person name="Brown C.T."/>
            <person name="Singh A."/>
            <person name="Thomas B.C."/>
            <person name="Banfield J.F."/>
        </authorList>
    </citation>
    <scope>NUCLEOTIDE SEQUENCE [LARGE SCALE GENOMIC DNA]</scope>
    <source>
        <strain evidence="2">AMDSBA4</strain>
    </source>
</reference>
<dbReference type="CDD" id="cd02440">
    <property type="entry name" value="AdoMet_MTases"/>
    <property type="match status" value="1"/>
</dbReference>
<dbReference type="GO" id="GO:0008757">
    <property type="term" value="F:S-adenosylmethionine-dependent methyltransferase activity"/>
    <property type="evidence" value="ECO:0007669"/>
    <property type="project" value="InterPro"/>
</dbReference>
<organism evidence="2 3">
    <name type="scientific">Sulfobacillus benefaciens</name>
    <dbReference type="NCBI Taxonomy" id="453960"/>
    <lineage>
        <taxon>Bacteria</taxon>
        <taxon>Bacillati</taxon>
        <taxon>Bacillota</taxon>
        <taxon>Clostridia</taxon>
        <taxon>Eubacteriales</taxon>
        <taxon>Clostridiales Family XVII. Incertae Sedis</taxon>
        <taxon>Sulfobacillus</taxon>
    </lineage>
</organism>
<name>A0A2T2XK26_9FIRM</name>
<dbReference type="AlphaFoldDB" id="A0A2T2XK26"/>
<gene>
    <name evidence="2" type="ORF">C7B46_03800</name>
</gene>
<dbReference type="Pfam" id="PF08241">
    <property type="entry name" value="Methyltransf_11"/>
    <property type="match status" value="1"/>
</dbReference>
<dbReference type="PANTHER" id="PTHR43591">
    <property type="entry name" value="METHYLTRANSFERASE"/>
    <property type="match status" value="1"/>
</dbReference>
<evidence type="ECO:0000259" key="1">
    <source>
        <dbReference type="Pfam" id="PF08241"/>
    </source>
</evidence>
<protein>
    <recommendedName>
        <fullName evidence="1">Methyltransferase type 11 domain-containing protein</fullName>
    </recommendedName>
</protein>
<comment type="caution">
    <text evidence="2">The sequence shown here is derived from an EMBL/GenBank/DDBJ whole genome shotgun (WGS) entry which is preliminary data.</text>
</comment>
<dbReference type="EMBL" id="PXYW01000006">
    <property type="protein sequence ID" value="PSR34839.1"/>
    <property type="molecule type" value="Genomic_DNA"/>
</dbReference>
<accession>A0A2T2XK26</accession>
<dbReference type="InterPro" id="IPR013216">
    <property type="entry name" value="Methyltransf_11"/>
</dbReference>